<dbReference type="SUPFAM" id="SSF50494">
    <property type="entry name" value="Trypsin-like serine proteases"/>
    <property type="match status" value="1"/>
</dbReference>
<dbReference type="GO" id="GO:0004252">
    <property type="term" value="F:serine-type endopeptidase activity"/>
    <property type="evidence" value="ECO:0007669"/>
    <property type="project" value="InterPro"/>
</dbReference>
<evidence type="ECO:0000313" key="4">
    <source>
        <dbReference type="Proteomes" id="UP000588334"/>
    </source>
</evidence>
<name>A0A7K8W3P9_9FURN</name>
<gene>
    <name evidence="3" type="primary">Gzmm</name>
    <name evidence="3" type="ORF">SCLMEX_R14408</name>
</gene>
<sequence>RGLSPTLQELEVTVMDPRMCNNSRFWDGGIAPTMICFQGKPRGSAPAKCHPLPQGDSGGPLVCGKRAAVAGVMSFTSPDFTDPFKPPVATLTVKYKKWIQKTLQ</sequence>
<dbReference type="Proteomes" id="UP000588334">
    <property type="component" value="Unassembled WGS sequence"/>
</dbReference>
<dbReference type="PANTHER" id="PTHR24271">
    <property type="entry name" value="KALLIKREIN-RELATED"/>
    <property type="match status" value="1"/>
</dbReference>
<dbReference type="Gene3D" id="2.40.10.10">
    <property type="entry name" value="Trypsin-like serine proteases"/>
    <property type="match status" value="1"/>
</dbReference>
<keyword evidence="4" id="KW-1185">Reference proteome</keyword>
<dbReference type="OrthoDB" id="5597713at2759"/>
<evidence type="ECO:0000313" key="3">
    <source>
        <dbReference type="EMBL" id="NXF73338.1"/>
    </source>
</evidence>
<dbReference type="Pfam" id="PF00089">
    <property type="entry name" value="Trypsin"/>
    <property type="match status" value="1"/>
</dbReference>
<organism evidence="3 4">
    <name type="scientific">Sclerurus mexicanus</name>
    <name type="common">tawny-throated leaftosser</name>
    <dbReference type="NCBI Taxonomy" id="265632"/>
    <lineage>
        <taxon>Eukaryota</taxon>
        <taxon>Metazoa</taxon>
        <taxon>Chordata</taxon>
        <taxon>Craniata</taxon>
        <taxon>Vertebrata</taxon>
        <taxon>Euteleostomi</taxon>
        <taxon>Archelosauria</taxon>
        <taxon>Archosauria</taxon>
        <taxon>Dinosauria</taxon>
        <taxon>Saurischia</taxon>
        <taxon>Theropoda</taxon>
        <taxon>Coelurosauria</taxon>
        <taxon>Aves</taxon>
        <taxon>Neognathae</taxon>
        <taxon>Neoaves</taxon>
        <taxon>Telluraves</taxon>
        <taxon>Australaves</taxon>
        <taxon>Passeriformes</taxon>
        <taxon>Furnariidae</taxon>
        <taxon>Sclerurus</taxon>
    </lineage>
</organism>
<dbReference type="PROSITE" id="PS50240">
    <property type="entry name" value="TRYPSIN_DOM"/>
    <property type="match status" value="1"/>
</dbReference>
<evidence type="ECO:0000256" key="1">
    <source>
        <dbReference type="ARBA" id="ARBA00023157"/>
    </source>
</evidence>
<dbReference type="GO" id="GO:0006508">
    <property type="term" value="P:proteolysis"/>
    <property type="evidence" value="ECO:0007669"/>
    <property type="project" value="InterPro"/>
</dbReference>
<protein>
    <submittedName>
        <fullName evidence="3">GRAM protein</fullName>
    </submittedName>
</protein>
<keyword evidence="1" id="KW-1015">Disulfide bond</keyword>
<dbReference type="AlphaFoldDB" id="A0A7K8W3P9"/>
<dbReference type="InterPro" id="IPR043504">
    <property type="entry name" value="Peptidase_S1_PA_chymotrypsin"/>
</dbReference>
<reference evidence="3 4" key="1">
    <citation type="submission" date="2019-09" db="EMBL/GenBank/DDBJ databases">
        <title>Bird 10,000 Genomes (B10K) Project - Family phase.</title>
        <authorList>
            <person name="Zhang G."/>
        </authorList>
    </citation>
    <scope>NUCLEOTIDE SEQUENCE [LARGE SCALE GENOMIC DNA]</scope>
    <source>
        <strain evidence="3">B10K-DU-001-03</strain>
        <tissue evidence="3">Muscle</tissue>
    </source>
</reference>
<feature type="non-terminal residue" evidence="3">
    <location>
        <position position="1"/>
    </location>
</feature>
<comment type="caution">
    <text evidence="3">The sequence shown here is derived from an EMBL/GenBank/DDBJ whole genome shotgun (WGS) entry which is preliminary data.</text>
</comment>
<dbReference type="InterPro" id="IPR009003">
    <property type="entry name" value="Peptidase_S1_PA"/>
</dbReference>
<feature type="domain" description="Peptidase S1" evidence="2">
    <location>
        <begin position="1"/>
        <end position="104"/>
    </location>
</feature>
<feature type="non-terminal residue" evidence="3">
    <location>
        <position position="104"/>
    </location>
</feature>
<dbReference type="InterPro" id="IPR001254">
    <property type="entry name" value="Trypsin_dom"/>
</dbReference>
<proteinExistence type="predicted"/>
<dbReference type="EMBL" id="VWZF01001615">
    <property type="protein sequence ID" value="NXF73338.1"/>
    <property type="molecule type" value="Genomic_DNA"/>
</dbReference>
<accession>A0A7K8W3P9</accession>
<dbReference type="PANTHER" id="PTHR24271:SF51">
    <property type="entry name" value="GRANZYME M"/>
    <property type="match status" value="1"/>
</dbReference>
<evidence type="ECO:0000259" key="2">
    <source>
        <dbReference type="PROSITE" id="PS50240"/>
    </source>
</evidence>